<feature type="transmembrane region" description="Helical" evidence="1">
    <location>
        <begin position="121"/>
        <end position="140"/>
    </location>
</feature>
<proteinExistence type="predicted"/>
<reference evidence="2 3" key="1">
    <citation type="submission" date="2015-04" db="EMBL/GenBank/DDBJ databases">
        <title>Genome sequence of aromatic hydrocarbons-degrading Sphingobium chungbukense DJ77.</title>
        <authorList>
            <person name="Kim Y.-C."/>
            <person name="Chae J.-C."/>
        </authorList>
    </citation>
    <scope>NUCLEOTIDE SEQUENCE [LARGE SCALE GENOMIC DNA]</scope>
    <source>
        <strain evidence="2 3">DJ77</strain>
    </source>
</reference>
<organism evidence="2 3">
    <name type="scientific">Sphingobium chungbukense</name>
    <dbReference type="NCBI Taxonomy" id="56193"/>
    <lineage>
        <taxon>Bacteria</taxon>
        <taxon>Pseudomonadati</taxon>
        <taxon>Pseudomonadota</taxon>
        <taxon>Alphaproteobacteria</taxon>
        <taxon>Sphingomonadales</taxon>
        <taxon>Sphingomonadaceae</taxon>
        <taxon>Sphingobium</taxon>
    </lineage>
</organism>
<keyword evidence="1" id="KW-0472">Membrane</keyword>
<feature type="transmembrane region" description="Helical" evidence="1">
    <location>
        <begin position="6"/>
        <end position="33"/>
    </location>
</feature>
<keyword evidence="1" id="KW-0812">Transmembrane</keyword>
<evidence type="ECO:0000313" key="3">
    <source>
        <dbReference type="Proteomes" id="UP000033874"/>
    </source>
</evidence>
<dbReference type="RefSeq" id="WP_046763742.1">
    <property type="nucleotide sequence ID" value="NZ_LBIC01000005.1"/>
</dbReference>
<feature type="transmembrane region" description="Helical" evidence="1">
    <location>
        <begin position="84"/>
        <end position="100"/>
    </location>
</feature>
<evidence type="ECO:0000256" key="1">
    <source>
        <dbReference type="SAM" id="Phobius"/>
    </source>
</evidence>
<feature type="transmembrane region" description="Helical" evidence="1">
    <location>
        <begin position="201"/>
        <end position="221"/>
    </location>
</feature>
<keyword evidence="3" id="KW-1185">Reference proteome</keyword>
<feature type="transmembrane region" description="Helical" evidence="1">
    <location>
        <begin position="45"/>
        <end position="64"/>
    </location>
</feature>
<name>A0A0M3ANL3_9SPHN</name>
<sequence>MTVQTALIIIHLLLFAYWLGADWGVFVTSRYVANPELSLDERRRFLMAAFGIDLMPRIAFTLLLPVGLQLASFYGTAWLQDGPFMIAVWIGSVAWLALNIQGYRLTGTAKGDLLRIIDTRIRYVLAPALIGAGGLSLLTGNPVPQTFIALKLIVFGAMVIVGLVLRHIMRAWAIGFRRLAAEGRSPEVDALFADSLAKAKIIAPFMWGLSGVMVVLGVARFG</sequence>
<accession>A0A0M3ANL3</accession>
<protein>
    <recommendedName>
        <fullName evidence="4">Copper resistance protein D domain-containing protein</fullName>
    </recommendedName>
</protein>
<dbReference type="STRING" id="56193.YP76_11385"/>
<keyword evidence="1" id="KW-1133">Transmembrane helix</keyword>
<evidence type="ECO:0000313" key="2">
    <source>
        <dbReference type="EMBL" id="KKW91732.1"/>
    </source>
</evidence>
<evidence type="ECO:0008006" key="4">
    <source>
        <dbReference type="Google" id="ProtNLM"/>
    </source>
</evidence>
<dbReference type="PATRIC" id="fig|56193.3.peg.2365"/>
<gene>
    <name evidence="2" type="ORF">YP76_11385</name>
</gene>
<dbReference type="Proteomes" id="UP000033874">
    <property type="component" value="Unassembled WGS sequence"/>
</dbReference>
<comment type="caution">
    <text evidence="2">The sequence shown here is derived from an EMBL/GenBank/DDBJ whole genome shotgun (WGS) entry which is preliminary data.</text>
</comment>
<dbReference type="AlphaFoldDB" id="A0A0M3ANL3"/>
<dbReference type="EMBL" id="LBIC01000005">
    <property type="protein sequence ID" value="KKW91732.1"/>
    <property type="molecule type" value="Genomic_DNA"/>
</dbReference>
<feature type="transmembrane region" description="Helical" evidence="1">
    <location>
        <begin position="146"/>
        <end position="168"/>
    </location>
</feature>